<dbReference type="EMBL" id="MU790559">
    <property type="protein sequence ID" value="KAJ3998403.1"/>
    <property type="molecule type" value="Genomic_DNA"/>
</dbReference>
<comment type="caution">
    <text evidence="4">The sequence shown here is derived from an EMBL/GenBank/DDBJ whole genome shotgun (WGS) entry which is preliminary data.</text>
</comment>
<feature type="compositionally biased region" description="Polar residues" evidence="2">
    <location>
        <begin position="737"/>
        <end position="753"/>
    </location>
</feature>
<protein>
    <recommendedName>
        <fullName evidence="3">Zinc finger Mcm10/DnaG-type domain-containing protein</fullName>
    </recommendedName>
</protein>
<evidence type="ECO:0000259" key="3">
    <source>
        <dbReference type="Pfam" id="PF09329"/>
    </source>
</evidence>
<feature type="compositionally biased region" description="Polar residues" evidence="2">
    <location>
        <begin position="67"/>
        <end position="78"/>
    </location>
</feature>
<evidence type="ECO:0000256" key="2">
    <source>
        <dbReference type="SAM" id="MobiDB-lite"/>
    </source>
</evidence>
<dbReference type="PANTHER" id="PTHR13454:SF11">
    <property type="entry name" value="PROTEIN MCM10 HOMOLOG"/>
    <property type="match status" value="1"/>
</dbReference>
<evidence type="ECO:0000256" key="1">
    <source>
        <dbReference type="ARBA" id="ARBA00009679"/>
    </source>
</evidence>
<evidence type="ECO:0000313" key="5">
    <source>
        <dbReference type="Proteomes" id="UP001163828"/>
    </source>
</evidence>
<feature type="region of interest" description="Disordered" evidence="2">
    <location>
        <begin position="277"/>
        <end position="303"/>
    </location>
</feature>
<feature type="compositionally biased region" description="Basic and acidic residues" evidence="2">
    <location>
        <begin position="291"/>
        <end position="303"/>
    </location>
</feature>
<feature type="domain" description="Zinc finger Mcm10/DnaG-type" evidence="3">
    <location>
        <begin position="425"/>
        <end position="470"/>
    </location>
</feature>
<sequence length="773" mass="85467">MEVIQSHDGKIACRYAKRVVDNDVPNSPAFVMESAANQALKDKQKKDYLRQQIALLQSQLSDEEEPTSPSSKQKSTAQGVLVPRTPSPRKKRKIEESFAPPSRNVLSAPKVKLNACTLAEQREIISSKPLPSKLVQRLARLRSEEDDATLLVQRTSSFTDKPPLPGSSKRDENLVVIESLELGPVEHQPPFDDPYFERVEPNSGIRLKSRILPHADLQDHLRGRYYLSPSRLYSSISLTPDKTGYDVPVDGDWITIAVVAERGPIKYTNPPVGIVKEEEANEDGEPIAGHGNKDVRKKNSDARNPRRRYVNVKLIDFGSRSASSSTTKGHIRGDAFLTLLLFEAEAVDLITEENGQKLAQPRKVYRGGSGGAFESMAKLKEGDVIALLNPRIMKPFTNSSTSNPHPVNNILAVNPVNASSISHIGRSLDLGMCMVQKRDGSVCGSWCDKRVSTVCEWHVTNAVQRRRAARSEFAVGTSGMTTSAITKSGFSSSSSNYDPIRKTGLLPRDGAVTHGRHTFGGSTSYAPEATYVLSGHVINSANTVDGTHVSEQMGREGQAKAQRAEMRKKEDDLLKKMLKTEKTQGLNGGEGHVKSVLKAREVIEKAKKEESKRRRENMENGQKLKEKNLRGKRKRSSQKDESHDDCGHEDDLDETKPQQSTASRYRPEMIKTLGFDPVAMKLGPQRQSNADIQRKLADLVALQKSRKEVKLGPRPGPRIRSGVFKPAVEPARFKTVSMPTIETSTDIEQSNDAGASEEEMMVDLDSSDRESVI</sequence>
<dbReference type="InterPro" id="IPR015408">
    <property type="entry name" value="Znf_Mcm10/DnaG"/>
</dbReference>
<feature type="region of interest" description="Disordered" evidence="2">
    <location>
        <begin position="545"/>
        <end position="569"/>
    </location>
</feature>
<feature type="region of interest" description="Disordered" evidence="2">
    <location>
        <begin position="735"/>
        <end position="773"/>
    </location>
</feature>
<dbReference type="Proteomes" id="UP001163828">
    <property type="component" value="Unassembled WGS sequence"/>
</dbReference>
<proteinExistence type="inferred from homology"/>
<dbReference type="InterPro" id="IPR040184">
    <property type="entry name" value="Mcm10"/>
</dbReference>
<dbReference type="PANTHER" id="PTHR13454">
    <property type="entry name" value="PROTEIN MCM10 HOMOLOG"/>
    <property type="match status" value="1"/>
</dbReference>
<dbReference type="InterPro" id="IPR012340">
    <property type="entry name" value="NA-bd_OB-fold"/>
</dbReference>
<evidence type="ECO:0000313" key="4">
    <source>
        <dbReference type="EMBL" id="KAJ3998403.1"/>
    </source>
</evidence>
<reference evidence="4" key="1">
    <citation type="submission" date="2022-08" db="EMBL/GenBank/DDBJ databases">
        <authorList>
            <consortium name="DOE Joint Genome Institute"/>
            <person name="Min B."/>
            <person name="Riley R."/>
            <person name="Sierra-Patev S."/>
            <person name="Naranjo-Ortiz M."/>
            <person name="Looney B."/>
            <person name="Konkel Z."/>
            <person name="Slot J.C."/>
            <person name="Sakamoto Y."/>
            <person name="Steenwyk J.L."/>
            <person name="Rokas A."/>
            <person name="Carro J."/>
            <person name="Camarero S."/>
            <person name="Ferreira P."/>
            <person name="Molpeceres G."/>
            <person name="Ruiz-Duenas F.J."/>
            <person name="Serrano A."/>
            <person name="Henrissat B."/>
            <person name="Drula E."/>
            <person name="Hughes K.W."/>
            <person name="Mata J.L."/>
            <person name="Ishikawa N.K."/>
            <person name="Vargas-Isla R."/>
            <person name="Ushijima S."/>
            <person name="Smith C.A."/>
            <person name="Ahrendt S."/>
            <person name="Andreopoulos W."/>
            <person name="He G."/>
            <person name="Labutti K."/>
            <person name="Lipzen A."/>
            <person name="Ng V."/>
            <person name="Sandor L."/>
            <person name="Barry K."/>
            <person name="Martinez A.T."/>
            <person name="Xiao Y."/>
            <person name="Gibbons J.G."/>
            <person name="Terashima K."/>
            <person name="Hibbett D.S."/>
            <person name="Grigoriev I.V."/>
        </authorList>
    </citation>
    <scope>NUCLEOTIDE SEQUENCE</scope>
    <source>
        <strain evidence="4">TFB10827</strain>
    </source>
</reference>
<organism evidence="4 5">
    <name type="scientific">Lentinula boryana</name>
    <dbReference type="NCBI Taxonomy" id="40481"/>
    <lineage>
        <taxon>Eukaryota</taxon>
        <taxon>Fungi</taxon>
        <taxon>Dikarya</taxon>
        <taxon>Basidiomycota</taxon>
        <taxon>Agaricomycotina</taxon>
        <taxon>Agaricomycetes</taxon>
        <taxon>Agaricomycetidae</taxon>
        <taxon>Agaricales</taxon>
        <taxon>Marasmiineae</taxon>
        <taxon>Omphalotaceae</taxon>
        <taxon>Lentinula</taxon>
    </lineage>
</organism>
<dbReference type="Gene3D" id="2.40.50.140">
    <property type="entry name" value="Nucleic acid-binding proteins"/>
    <property type="match status" value="1"/>
</dbReference>
<feature type="compositionally biased region" description="Basic and acidic residues" evidence="2">
    <location>
        <begin position="553"/>
        <end position="569"/>
    </location>
</feature>
<feature type="region of interest" description="Disordered" evidence="2">
    <location>
        <begin position="606"/>
        <end position="666"/>
    </location>
</feature>
<dbReference type="Pfam" id="PF09329">
    <property type="entry name" value="zf-primase"/>
    <property type="match status" value="1"/>
</dbReference>
<feature type="compositionally biased region" description="Basic and acidic residues" evidence="2">
    <location>
        <begin position="606"/>
        <end position="629"/>
    </location>
</feature>
<comment type="similarity">
    <text evidence="1">Belongs to the MCM10 family.</text>
</comment>
<gene>
    <name evidence="4" type="ORF">F5050DRAFT_1744851</name>
</gene>
<feature type="compositionally biased region" description="Basic and acidic residues" evidence="2">
    <location>
        <begin position="637"/>
        <end position="646"/>
    </location>
</feature>
<feature type="region of interest" description="Disordered" evidence="2">
    <location>
        <begin position="59"/>
        <end position="101"/>
    </location>
</feature>
<accession>A0ABQ8QIY6</accession>
<name>A0ABQ8QIY6_9AGAR</name>
<keyword evidence="5" id="KW-1185">Reference proteome</keyword>